<dbReference type="AlphaFoldDB" id="A0A0N4TA86"/>
<reference evidence="2 3" key="2">
    <citation type="submission" date="2018-11" db="EMBL/GenBank/DDBJ databases">
        <authorList>
            <consortium name="Pathogen Informatics"/>
        </authorList>
    </citation>
    <scope>NUCLEOTIDE SEQUENCE [LARGE SCALE GENOMIC DNA]</scope>
</reference>
<reference evidence="4" key="1">
    <citation type="submission" date="2017-02" db="UniProtKB">
        <authorList>
            <consortium name="WormBaseParasite"/>
        </authorList>
    </citation>
    <scope>IDENTIFICATION</scope>
</reference>
<keyword evidence="1" id="KW-0812">Transmembrane</keyword>
<evidence type="ECO:0000313" key="3">
    <source>
        <dbReference type="Proteomes" id="UP000278627"/>
    </source>
</evidence>
<protein>
    <submittedName>
        <fullName evidence="4">ZP domain-containing protein</fullName>
    </submittedName>
</protein>
<organism evidence="4">
    <name type="scientific">Brugia pahangi</name>
    <name type="common">Filarial nematode worm</name>
    <dbReference type="NCBI Taxonomy" id="6280"/>
    <lineage>
        <taxon>Eukaryota</taxon>
        <taxon>Metazoa</taxon>
        <taxon>Ecdysozoa</taxon>
        <taxon>Nematoda</taxon>
        <taxon>Chromadorea</taxon>
        <taxon>Rhabditida</taxon>
        <taxon>Spirurina</taxon>
        <taxon>Spiruromorpha</taxon>
        <taxon>Filarioidea</taxon>
        <taxon>Onchocercidae</taxon>
        <taxon>Brugia</taxon>
    </lineage>
</organism>
<evidence type="ECO:0000313" key="2">
    <source>
        <dbReference type="EMBL" id="VDN86273.1"/>
    </source>
</evidence>
<gene>
    <name evidence="2" type="ORF">BPAG_LOCUS5087</name>
</gene>
<dbReference type="Proteomes" id="UP000278627">
    <property type="component" value="Unassembled WGS sequence"/>
</dbReference>
<sequence>MIASRKPIRLSSMDFVNIHQSSLSSTQPLSVRLGSNLHIAIEPTLEGMQKRLHTYPLRCWITVPETVTSATSGKQLANSVVDLARRYFIEDGCPSTDHNSVLAFLEQKTGTDRYAEWTKIKIPITRNLISSSLLNGSAVIDNDSTEYGRISLHCDVIFCTAHKLNGFQNTPTVTFFFFFCLLSLSFILFKF</sequence>
<keyword evidence="3" id="KW-1185">Reference proteome</keyword>
<evidence type="ECO:0000313" key="4">
    <source>
        <dbReference type="WBParaSite" id="BPAG_0000512301-mRNA-1"/>
    </source>
</evidence>
<name>A0A0N4TA86_BRUPA</name>
<feature type="transmembrane region" description="Helical" evidence="1">
    <location>
        <begin position="172"/>
        <end position="189"/>
    </location>
</feature>
<accession>A0A0N4TA86</accession>
<proteinExistence type="predicted"/>
<dbReference type="WBParaSite" id="BPAG_0000512301-mRNA-1">
    <property type="protein sequence ID" value="BPAG_0000512301-mRNA-1"/>
    <property type="gene ID" value="BPAG_0000512301"/>
</dbReference>
<keyword evidence="1" id="KW-1133">Transmembrane helix</keyword>
<keyword evidence="1" id="KW-0472">Membrane</keyword>
<dbReference type="EMBL" id="UZAD01003164">
    <property type="protein sequence ID" value="VDN86273.1"/>
    <property type="molecule type" value="Genomic_DNA"/>
</dbReference>
<evidence type="ECO:0000256" key="1">
    <source>
        <dbReference type="SAM" id="Phobius"/>
    </source>
</evidence>